<dbReference type="HOGENOM" id="CLU_2590300_0_0_1"/>
<dbReference type="PROSITE" id="PS00028">
    <property type="entry name" value="ZINC_FINGER_C2H2_1"/>
    <property type="match status" value="1"/>
</dbReference>
<protein>
    <submittedName>
        <fullName evidence="3">Predicted protein</fullName>
    </submittedName>
</protein>
<sequence length="86" mass="9881">MLLPSILPSTPAVQDVTSTEQQVNDVQTYVNDVQFSAKVTTPEQTPIFICAMKNCNRLFPSRDRVMMHRKRDHDSTDDTLIITWNE</sequence>
<reference evidence="3 4" key="1">
    <citation type="journal article" date="2008" name="Nature">
        <title>The genome of Laccaria bicolor provides insights into mycorrhizal symbiosis.</title>
        <authorList>
            <person name="Martin F."/>
            <person name="Aerts A."/>
            <person name="Ahren D."/>
            <person name="Brun A."/>
            <person name="Danchin E.G.J."/>
            <person name="Duchaussoy F."/>
            <person name="Gibon J."/>
            <person name="Kohler A."/>
            <person name="Lindquist E."/>
            <person name="Pereda V."/>
            <person name="Salamov A."/>
            <person name="Shapiro H.J."/>
            <person name="Wuyts J."/>
            <person name="Blaudez D."/>
            <person name="Buee M."/>
            <person name="Brokstein P."/>
            <person name="Canbaeck B."/>
            <person name="Cohen D."/>
            <person name="Courty P.E."/>
            <person name="Coutinho P.M."/>
            <person name="Delaruelle C."/>
            <person name="Detter J.C."/>
            <person name="Deveau A."/>
            <person name="DiFazio S."/>
            <person name="Duplessis S."/>
            <person name="Fraissinet-Tachet L."/>
            <person name="Lucic E."/>
            <person name="Frey-Klett P."/>
            <person name="Fourrey C."/>
            <person name="Feussner I."/>
            <person name="Gay G."/>
            <person name="Grimwood J."/>
            <person name="Hoegger P.J."/>
            <person name="Jain P."/>
            <person name="Kilaru S."/>
            <person name="Labbe J."/>
            <person name="Lin Y.C."/>
            <person name="Legue V."/>
            <person name="Le Tacon F."/>
            <person name="Marmeisse R."/>
            <person name="Melayah D."/>
            <person name="Montanini B."/>
            <person name="Muratet M."/>
            <person name="Nehls U."/>
            <person name="Niculita-Hirzel H."/>
            <person name="Oudot-Le Secq M.P."/>
            <person name="Peter M."/>
            <person name="Quesneville H."/>
            <person name="Rajashekar B."/>
            <person name="Reich M."/>
            <person name="Rouhier N."/>
            <person name="Schmutz J."/>
            <person name="Yin T."/>
            <person name="Chalot M."/>
            <person name="Henrissat B."/>
            <person name="Kuees U."/>
            <person name="Lucas S."/>
            <person name="Van de Peer Y."/>
            <person name="Podila G.K."/>
            <person name="Polle A."/>
            <person name="Pukkila P.J."/>
            <person name="Richardson P.M."/>
            <person name="Rouze P."/>
            <person name="Sanders I.R."/>
            <person name="Stajich J.E."/>
            <person name="Tunlid A."/>
            <person name="Tuskan G."/>
            <person name="Grigoriev I.V."/>
        </authorList>
    </citation>
    <scope>NUCLEOTIDE SEQUENCE [LARGE SCALE GENOMIC DNA]</scope>
    <source>
        <strain evidence="4">S238N-H82 / ATCC MYA-4686</strain>
    </source>
</reference>
<dbReference type="InParanoid" id="B0CR67"/>
<gene>
    <name evidence="3" type="ORF">LACBIDRAFT_301037</name>
</gene>
<dbReference type="AlphaFoldDB" id="B0CR67"/>
<dbReference type="EMBL" id="DS547091">
    <property type="protein sequence ID" value="EDR15147.1"/>
    <property type="molecule type" value="Genomic_DNA"/>
</dbReference>
<dbReference type="InterPro" id="IPR013087">
    <property type="entry name" value="Znf_C2H2_type"/>
</dbReference>
<dbReference type="Proteomes" id="UP000001194">
    <property type="component" value="Unassembled WGS sequence"/>
</dbReference>
<name>B0CR67_LACBS</name>
<accession>B0CR67</accession>
<keyword evidence="1" id="KW-0862">Zinc</keyword>
<evidence type="ECO:0000313" key="4">
    <source>
        <dbReference type="Proteomes" id="UP000001194"/>
    </source>
</evidence>
<dbReference type="OrthoDB" id="3222551at2759"/>
<proteinExistence type="predicted"/>
<evidence type="ECO:0000313" key="3">
    <source>
        <dbReference type="EMBL" id="EDR15147.1"/>
    </source>
</evidence>
<keyword evidence="1" id="KW-0479">Metal-binding</keyword>
<dbReference type="GO" id="GO:0008270">
    <property type="term" value="F:zinc ion binding"/>
    <property type="evidence" value="ECO:0007669"/>
    <property type="project" value="UniProtKB-KW"/>
</dbReference>
<dbReference type="RefSeq" id="XP_001873355.1">
    <property type="nucleotide sequence ID" value="XM_001873320.1"/>
</dbReference>
<feature type="domain" description="C2H2-type" evidence="2">
    <location>
        <begin position="48"/>
        <end position="78"/>
    </location>
</feature>
<keyword evidence="4" id="KW-1185">Reference proteome</keyword>
<organism evidence="4">
    <name type="scientific">Laccaria bicolor (strain S238N-H82 / ATCC MYA-4686)</name>
    <name type="common">Bicoloured deceiver</name>
    <name type="synonym">Laccaria laccata var. bicolor</name>
    <dbReference type="NCBI Taxonomy" id="486041"/>
    <lineage>
        <taxon>Eukaryota</taxon>
        <taxon>Fungi</taxon>
        <taxon>Dikarya</taxon>
        <taxon>Basidiomycota</taxon>
        <taxon>Agaricomycotina</taxon>
        <taxon>Agaricomycetes</taxon>
        <taxon>Agaricomycetidae</taxon>
        <taxon>Agaricales</taxon>
        <taxon>Agaricineae</taxon>
        <taxon>Hydnangiaceae</taxon>
        <taxon>Laccaria</taxon>
    </lineage>
</organism>
<keyword evidence="1" id="KW-0863">Zinc-finger</keyword>
<dbReference type="GeneID" id="6069260"/>
<dbReference type="KEGG" id="lbc:LACBIDRAFT_301037"/>
<dbReference type="PROSITE" id="PS50157">
    <property type="entry name" value="ZINC_FINGER_C2H2_2"/>
    <property type="match status" value="1"/>
</dbReference>
<evidence type="ECO:0000256" key="1">
    <source>
        <dbReference type="PROSITE-ProRule" id="PRU00042"/>
    </source>
</evidence>
<evidence type="ECO:0000259" key="2">
    <source>
        <dbReference type="PROSITE" id="PS50157"/>
    </source>
</evidence>